<proteinExistence type="inferred from homology"/>
<dbReference type="PANTHER" id="PTHR30008">
    <property type="entry name" value="EXODEOXYRIBONUCLEASE 7 LARGE SUBUNIT"/>
    <property type="match status" value="1"/>
</dbReference>
<dbReference type="InterPro" id="IPR020579">
    <property type="entry name" value="Exonuc_VII_lsu_C"/>
</dbReference>
<comment type="subcellular location">
    <subcellularLocation>
        <location evidence="5 6">Cytoplasm</location>
    </subcellularLocation>
</comment>
<dbReference type="GO" id="GO:0003676">
    <property type="term" value="F:nucleic acid binding"/>
    <property type="evidence" value="ECO:0007669"/>
    <property type="project" value="InterPro"/>
</dbReference>
<keyword evidence="10" id="KW-1185">Reference proteome</keyword>
<evidence type="ECO:0000256" key="6">
    <source>
        <dbReference type="RuleBase" id="RU004355"/>
    </source>
</evidence>
<evidence type="ECO:0000256" key="4">
    <source>
        <dbReference type="ARBA" id="ARBA00022839"/>
    </source>
</evidence>
<dbReference type="EMBL" id="LR590481">
    <property type="protein sequence ID" value="VTQ88180.1"/>
    <property type="molecule type" value="Genomic_DNA"/>
</dbReference>
<dbReference type="AlphaFoldDB" id="A0A4U9RHD0"/>
<evidence type="ECO:0000256" key="2">
    <source>
        <dbReference type="ARBA" id="ARBA00022722"/>
    </source>
</evidence>
<keyword evidence="4 5" id="KW-0269">Exonuclease</keyword>
<evidence type="ECO:0000313" key="10">
    <source>
        <dbReference type="Proteomes" id="UP000308489"/>
    </source>
</evidence>
<dbReference type="Pfam" id="PF13742">
    <property type="entry name" value="tRNA_anti_2"/>
    <property type="match status" value="1"/>
</dbReference>
<dbReference type="GO" id="GO:0006308">
    <property type="term" value="P:DNA catabolic process"/>
    <property type="evidence" value="ECO:0007669"/>
    <property type="project" value="UniProtKB-UniRule"/>
</dbReference>
<dbReference type="InterPro" id="IPR003753">
    <property type="entry name" value="Exonuc_VII_L"/>
</dbReference>
<evidence type="ECO:0000256" key="3">
    <source>
        <dbReference type="ARBA" id="ARBA00022801"/>
    </source>
</evidence>
<dbReference type="OrthoDB" id="9802795at2"/>
<keyword evidence="3 5" id="KW-0378">Hydrolase</keyword>
<sequence length="399" mass="45519">MLIKVLTVSNLNNYIKKSFDNDVILNNVYVKGELSNFKVHSSGHIYFSIKDSGSKLNCIMFRDYANTLKFTPKEGDKVVVKGRVSVYEKEGYYQLYAREIELEGIGELYYEFNLLKEKLKEEGLFEERHKKALPLYPKRIGVITSPTGAAVRDIINVSLRRNPKTNILIYPSLVQGDSAPENLIKGIKYLNNMEDIDLIILARGGGSIEELWAFNNEKLAYAIHNSKKPIISGVGHETDFTISDFVSDMRAATPSAAAEIAVPSYTELKDRIFNLTLNLNNNIVFKLREEKDKVSIVLHKLKLQSPKSYIVNQYEYIDFLISKLNNNIDFNIGLEKENLIKNVSLLDAHNPYNVLKRGYSILQDKNFNIINSKEQLSKEKEVLITLKDGKIKLKIEVVE</sequence>
<dbReference type="GO" id="GO:0005737">
    <property type="term" value="C:cytoplasm"/>
    <property type="evidence" value="ECO:0007669"/>
    <property type="project" value="UniProtKB-SubCell"/>
</dbReference>
<evidence type="ECO:0000256" key="5">
    <source>
        <dbReference type="HAMAP-Rule" id="MF_00378"/>
    </source>
</evidence>
<dbReference type="HAMAP" id="MF_00378">
    <property type="entry name" value="Exonuc_7_L"/>
    <property type="match status" value="1"/>
</dbReference>
<dbReference type="InterPro" id="IPR025824">
    <property type="entry name" value="OB-fold_nuc-bd_dom"/>
</dbReference>
<organism evidence="9 10">
    <name type="scientific">Hathewaya histolytica</name>
    <name type="common">Clostridium histolyticum</name>
    <dbReference type="NCBI Taxonomy" id="1498"/>
    <lineage>
        <taxon>Bacteria</taxon>
        <taxon>Bacillati</taxon>
        <taxon>Bacillota</taxon>
        <taxon>Clostridia</taxon>
        <taxon>Eubacteriales</taxon>
        <taxon>Clostridiaceae</taxon>
        <taxon>Hathewaya</taxon>
    </lineage>
</organism>
<evidence type="ECO:0000256" key="1">
    <source>
        <dbReference type="ARBA" id="ARBA00022490"/>
    </source>
</evidence>
<comment type="subunit">
    <text evidence="5">Heterooligomer composed of large and small subunits.</text>
</comment>
<protein>
    <recommendedName>
        <fullName evidence="5">Exodeoxyribonuclease 7 large subunit</fullName>
        <ecNumber evidence="5">3.1.11.6</ecNumber>
    </recommendedName>
    <alternativeName>
        <fullName evidence="5">Exodeoxyribonuclease VII large subunit</fullName>
        <shortName evidence="5">Exonuclease VII large subunit</shortName>
    </alternativeName>
</protein>
<gene>
    <name evidence="5 9" type="primary">xseA</name>
    <name evidence="9" type="ORF">NCTC503_01197</name>
</gene>
<comment type="similarity">
    <text evidence="5 6">Belongs to the XseA family.</text>
</comment>
<dbReference type="Proteomes" id="UP000308489">
    <property type="component" value="Chromosome 1"/>
</dbReference>
<comment type="function">
    <text evidence="5">Bidirectionally degrades single-stranded DNA into large acid-insoluble oligonucleotides, which are then degraded further into small acid-soluble oligonucleotides.</text>
</comment>
<dbReference type="GO" id="GO:0008855">
    <property type="term" value="F:exodeoxyribonuclease VII activity"/>
    <property type="evidence" value="ECO:0007669"/>
    <property type="project" value="UniProtKB-UniRule"/>
</dbReference>
<dbReference type="KEGG" id="hhw:NCTC503_01197"/>
<accession>A0A4U9RHD0</accession>
<dbReference type="PANTHER" id="PTHR30008:SF0">
    <property type="entry name" value="EXODEOXYRIBONUCLEASE 7 LARGE SUBUNIT"/>
    <property type="match status" value="1"/>
</dbReference>
<feature type="domain" description="OB-fold nucleic acid binding" evidence="8">
    <location>
        <begin position="6"/>
        <end position="101"/>
    </location>
</feature>
<dbReference type="NCBIfam" id="TIGR00237">
    <property type="entry name" value="xseA"/>
    <property type="match status" value="1"/>
</dbReference>
<evidence type="ECO:0000259" key="8">
    <source>
        <dbReference type="Pfam" id="PF13742"/>
    </source>
</evidence>
<dbReference type="RefSeq" id="WP_138209883.1">
    <property type="nucleotide sequence ID" value="NZ_CBCRUQ010000022.1"/>
</dbReference>
<evidence type="ECO:0000259" key="7">
    <source>
        <dbReference type="Pfam" id="PF02601"/>
    </source>
</evidence>
<comment type="catalytic activity">
    <reaction evidence="5 6">
        <text>Exonucleolytic cleavage in either 5'- to 3'- or 3'- to 5'-direction to yield nucleoside 5'-phosphates.</text>
        <dbReference type="EC" id="3.1.11.6"/>
    </reaction>
</comment>
<dbReference type="Gene3D" id="2.40.50.1010">
    <property type="match status" value="1"/>
</dbReference>
<dbReference type="Pfam" id="PF02601">
    <property type="entry name" value="Exonuc_VII_L"/>
    <property type="match status" value="1"/>
</dbReference>
<reference evidence="9 10" key="1">
    <citation type="submission" date="2019-05" db="EMBL/GenBank/DDBJ databases">
        <authorList>
            <consortium name="Pathogen Informatics"/>
        </authorList>
    </citation>
    <scope>NUCLEOTIDE SEQUENCE [LARGE SCALE GENOMIC DNA]</scope>
    <source>
        <strain evidence="9 10">NCTC503</strain>
    </source>
</reference>
<keyword evidence="1 5" id="KW-0963">Cytoplasm</keyword>
<dbReference type="GO" id="GO:0009318">
    <property type="term" value="C:exodeoxyribonuclease VII complex"/>
    <property type="evidence" value="ECO:0007669"/>
    <property type="project" value="UniProtKB-UniRule"/>
</dbReference>
<evidence type="ECO:0000313" key="9">
    <source>
        <dbReference type="EMBL" id="VTQ88180.1"/>
    </source>
</evidence>
<feature type="domain" description="Exonuclease VII large subunit C-terminal" evidence="7">
    <location>
        <begin position="124"/>
        <end position="328"/>
    </location>
</feature>
<dbReference type="CDD" id="cd04489">
    <property type="entry name" value="ExoVII_LU_OBF"/>
    <property type="match status" value="1"/>
</dbReference>
<keyword evidence="2 5" id="KW-0540">Nuclease</keyword>
<name>A0A4U9RHD0_HATHI</name>
<dbReference type="EC" id="3.1.11.6" evidence="5"/>